<protein>
    <recommendedName>
        <fullName evidence="2">Ribonuclease H1 N-terminal domain-containing protein</fullName>
    </recommendedName>
</protein>
<evidence type="ECO:0000313" key="4">
    <source>
        <dbReference type="Proteomes" id="UP001498398"/>
    </source>
</evidence>
<feature type="compositionally biased region" description="Basic and acidic residues" evidence="1">
    <location>
        <begin position="85"/>
        <end position="94"/>
    </location>
</feature>
<feature type="compositionally biased region" description="Polar residues" evidence="1">
    <location>
        <begin position="99"/>
        <end position="109"/>
    </location>
</feature>
<comment type="caution">
    <text evidence="3">The sequence shown here is derived from an EMBL/GenBank/DDBJ whole genome shotgun (WGS) entry which is preliminary data.</text>
</comment>
<feature type="compositionally biased region" description="Low complexity" evidence="1">
    <location>
        <begin position="62"/>
        <end position="74"/>
    </location>
</feature>
<gene>
    <name evidence="3" type="ORF">VKT23_004053</name>
</gene>
<evidence type="ECO:0000313" key="3">
    <source>
        <dbReference type="EMBL" id="KAK7466990.1"/>
    </source>
</evidence>
<dbReference type="EMBL" id="JBANRG010000004">
    <property type="protein sequence ID" value="KAK7466990.1"/>
    <property type="molecule type" value="Genomic_DNA"/>
</dbReference>
<feature type="region of interest" description="Disordered" evidence="1">
    <location>
        <begin position="148"/>
        <end position="247"/>
    </location>
</feature>
<evidence type="ECO:0000259" key="2">
    <source>
        <dbReference type="Pfam" id="PF01693"/>
    </source>
</evidence>
<organism evidence="3 4">
    <name type="scientific">Marasmiellus scandens</name>
    <dbReference type="NCBI Taxonomy" id="2682957"/>
    <lineage>
        <taxon>Eukaryota</taxon>
        <taxon>Fungi</taxon>
        <taxon>Dikarya</taxon>
        <taxon>Basidiomycota</taxon>
        <taxon>Agaricomycotina</taxon>
        <taxon>Agaricomycetes</taxon>
        <taxon>Agaricomycetidae</taxon>
        <taxon>Agaricales</taxon>
        <taxon>Marasmiineae</taxon>
        <taxon>Omphalotaceae</taxon>
        <taxon>Marasmiellus</taxon>
    </lineage>
</organism>
<dbReference type="InterPro" id="IPR009027">
    <property type="entry name" value="Ribosomal_bL9/RNase_H1_N"/>
</dbReference>
<feature type="compositionally biased region" description="Low complexity" evidence="1">
    <location>
        <begin position="166"/>
        <end position="200"/>
    </location>
</feature>
<feature type="region of interest" description="Disordered" evidence="1">
    <location>
        <begin position="327"/>
        <end position="376"/>
    </location>
</feature>
<dbReference type="InterPro" id="IPR037056">
    <property type="entry name" value="RNase_H1_N_sf"/>
</dbReference>
<reference evidence="3 4" key="1">
    <citation type="submission" date="2024-01" db="EMBL/GenBank/DDBJ databases">
        <title>A draft genome for the cacao thread blight pathogen Marasmiellus scandens.</title>
        <authorList>
            <person name="Baruah I.K."/>
            <person name="Leung J."/>
            <person name="Bukari Y."/>
            <person name="Amoako-Attah I."/>
            <person name="Meinhardt L.W."/>
            <person name="Bailey B.A."/>
            <person name="Cohen S.P."/>
        </authorList>
    </citation>
    <scope>NUCLEOTIDE SEQUENCE [LARGE SCALE GENOMIC DNA]</scope>
    <source>
        <strain evidence="3 4">GH-19</strain>
    </source>
</reference>
<dbReference type="SUPFAM" id="SSF55658">
    <property type="entry name" value="L9 N-domain-like"/>
    <property type="match status" value="1"/>
</dbReference>
<feature type="region of interest" description="Disordered" evidence="1">
    <location>
        <begin position="50"/>
        <end position="124"/>
    </location>
</feature>
<feature type="domain" description="Ribonuclease H1 N-terminal" evidence="2">
    <location>
        <begin position="5"/>
        <end position="47"/>
    </location>
</feature>
<sequence length="376" mass="40224">MARKKWYVVIVGREVGVFDNWLEVTPLVYGVSCSQHASFRDEEEARRAFEEAKAKGHVKQIGSSLGSFSSSSSSRQIGTPTKHSTKADVTHEVKGSQAPHRTNGVQRSPSPEPSTPAQTKKAVRLYSAHAELSSPESYITYGIESLRSASPSSPNITMRKHQRTPSSASSSLRYTASTVSTSSRPTTPSSKHSRGASKSSTKPSPIRRVVVGELSDADSYPTDTDESSGPEDVTPPNRSSADSDELPFTLTGKLTIGGTRSRIPCSPCKLAHSAKSNQGTTRVCMRCGQGFHSISVSGQFGPALSKSRSENSTFDGLGFFSQPVHVPSSPKYDAAHDPRSPMQRGTRIPGLTSPASSPFSGRPSASSKNEPISLRI</sequence>
<name>A0ABR1JTL4_9AGAR</name>
<proteinExistence type="predicted"/>
<feature type="compositionally biased region" description="Low complexity" evidence="1">
    <location>
        <begin position="353"/>
        <end position="367"/>
    </location>
</feature>
<evidence type="ECO:0000256" key="1">
    <source>
        <dbReference type="SAM" id="MobiDB-lite"/>
    </source>
</evidence>
<dbReference type="Gene3D" id="3.40.970.10">
    <property type="entry name" value="Ribonuclease H1, N-terminal domain"/>
    <property type="match status" value="1"/>
</dbReference>
<dbReference type="InterPro" id="IPR011320">
    <property type="entry name" value="RNase_H1_N"/>
</dbReference>
<accession>A0ABR1JTL4</accession>
<keyword evidence="4" id="KW-1185">Reference proteome</keyword>
<dbReference type="Pfam" id="PF01693">
    <property type="entry name" value="Cauli_VI"/>
    <property type="match status" value="1"/>
</dbReference>
<dbReference type="Proteomes" id="UP001498398">
    <property type="component" value="Unassembled WGS sequence"/>
</dbReference>